<dbReference type="InterPro" id="IPR009683">
    <property type="entry name" value="Extensin-like_C"/>
</dbReference>
<dbReference type="EMBL" id="BMGD01000002">
    <property type="protein sequence ID" value="GGB57494.1"/>
    <property type="molecule type" value="Genomic_DNA"/>
</dbReference>
<reference evidence="4" key="1">
    <citation type="journal article" date="2019" name="Int. J. Syst. Evol. Microbiol.">
        <title>The Global Catalogue of Microorganisms (GCM) 10K type strain sequencing project: providing services to taxonomists for standard genome sequencing and annotation.</title>
        <authorList>
            <consortium name="The Broad Institute Genomics Platform"/>
            <consortium name="The Broad Institute Genome Sequencing Center for Infectious Disease"/>
            <person name="Wu L."/>
            <person name="Ma J."/>
        </authorList>
    </citation>
    <scope>NUCLEOTIDE SEQUENCE [LARGE SCALE GENOMIC DNA]</scope>
    <source>
        <strain evidence="4">CGMCC 1.12851</strain>
    </source>
</reference>
<sequence>MINSATPAQTPLPASALPCQAVDDANADNSAVVNDAQSPEATLFAEMAQVHLASSAAPGRAHSRRRLTRKADPRFDTQGSSAEMQRLALVAALSVLISGCSMVPDGRGLSRGPSAPMARSGAPAAMPAPRAADTRQCISALSAAQVRFTPVPDQTFGAGCSQLGSVRLSTIALTDAPRGLNELAITNIGPVRCELAQRFAGWAQFGIARAAEQMLGSPLVRIETMGSYSCRTIAGSSKLSQHAHANAIDIAAFVLADGRRISVKQGWNGSNQERAFLRTIHGSACKRFGTVLGPDYNAAHHDHLHVDMSGQGYCR</sequence>
<organism evidence="3 4">
    <name type="scientific">Blastomonas aquatica</name>
    <dbReference type="NCBI Taxonomy" id="1510276"/>
    <lineage>
        <taxon>Bacteria</taxon>
        <taxon>Pseudomonadati</taxon>
        <taxon>Pseudomonadota</taxon>
        <taxon>Alphaproteobacteria</taxon>
        <taxon>Sphingomonadales</taxon>
        <taxon>Sphingomonadaceae</taxon>
        <taxon>Blastomonas</taxon>
    </lineage>
</organism>
<accession>A0ABQ1J4X2</accession>
<evidence type="ECO:0000256" key="1">
    <source>
        <dbReference type="SAM" id="MobiDB-lite"/>
    </source>
</evidence>
<name>A0ABQ1J4X2_9SPHN</name>
<feature type="region of interest" description="Disordered" evidence="1">
    <location>
        <begin position="54"/>
        <end position="80"/>
    </location>
</feature>
<dbReference type="Proteomes" id="UP000614261">
    <property type="component" value="Unassembled WGS sequence"/>
</dbReference>
<comment type="caution">
    <text evidence="3">The sequence shown here is derived from an EMBL/GenBank/DDBJ whole genome shotgun (WGS) entry which is preliminary data.</text>
</comment>
<feature type="domain" description="Extensin-like C-terminal" evidence="2">
    <location>
        <begin position="136"/>
        <end position="315"/>
    </location>
</feature>
<dbReference type="Pfam" id="PF06904">
    <property type="entry name" value="Extensin-like_C"/>
    <property type="match status" value="1"/>
</dbReference>
<evidence type="ECO:0000259" key="2">
    <source>
        <dbReference type="Pfam" id="PF06904"/>
    </source>
</evidence>
<dbReference type="RefSeq" id="WP_308419311.1">
    <property type="nucleotide sequence ID" value="NZ_BMGD01000002.1"/>
</dbReference>
<evidence type="ECO:0000313" key="4">
    <source>
        <dbReference type="Proteomes" id="UP000614261"/>
    </source>
</evidence>
<feature type="region of interest" description="Disordered" evidence="1">
    <location>
        <begin position="108"/>
        <end position="129"/>
    </location>
</feature>
<keyword evidence="4" id="KW-1185">Reference proteome</keyword>
<evidence type="ECO:0000313" key="3">
    <source>
        <dbReference type="EMBL" id="GGB57494.1"/>
    </source>
</evidence>
<gene>
    <name evidence="3" type="ORF">GCM10010833_10290</name>
</gene>
<protein>
    <recommendedName>
        <fullName evidence="2">Extensin-like C-terminal domain-containing protein</fullName>
    </recommendedName>
</protein>
<proteinExistence type="predicted"/>
<feature type="compositionally biased region" description="Low complexity" evidence="1">
    <location>
        <begin position="112"/>
        <end position="129"/>
    </location>
</feature>